<dbReference type="Proteomes" id="UP001165287">
    <property type="component" value="Unassembled WGS sequence"/>
</dbReference>
<keyword evidence="2" id="KW-1185">Reference proteome</keyword>
<organism evidence="1 2">
    <name type="scientific">Metabacillus rhizolycopersici</name>
    <dbReference type="NCBI Taxonomy" id="2875709"/>
    <lineage>
        <taxon>Bacteria</taxon>
        <taxon>Bacillati</taxon>
        <taxon>Bacillota</taxon>
        <taxon>Bacilli</taxon>
        <taxon>Bacillales</taxon>
        <taxon>Bacillaceae</taxon>
        <taxon>Metabacillus</taxon>
    </lineage>
</organism>
<dbReference type="EMBL" id="JAIQUM010000021">
    <property type="protein sequence ID" value="MBZ5750831.1"/>
    <property type="molecule type" value="Genomic_DNA"/>
</dbReference>
<name>A0ABS7URB3_9BACI</name>
<gene>
    <name evidence="1" type="ORF">K9V48_11355</name>
</gene>
<dbReference type="Pfam" id="PF10719">
    <property type="entry name" value="ComFB"/>
    <property type="match status" value="1"/>
</dbReference>
<reference evidence="1" key="1">
    <citation type="submission" date="2024-05" db="EMBL/GenBank/DDBJ databases">
        <title>Metabacillus sp. nov., isolated from the rhizosphere soil of tomato plants.</title>
        <authorList>
            <person name="Ma R."/>
        </authorList>
    </citation>
    <scope>NUCLEOTIDE SEQUENCE</scope>
    <source>
        <strain evidence="1">DBTR6</strain>
    </source>
</reference>
<dbReference type="InterPro" id="IPR019657">
    <property type="entry name" value="ComFB"/>
</dbReference>
<proteinExistence type="predicted"/>
<evidence type="ECO:0000313" key="1">
    <source>
        <dbReference type="EMBL" id="MBZ5750831.1"/>
    </source>
</evidence>
<protein>
    <submittedName>
        <fullName evidence="1">Late competence development ComFB family protein</fullName>
    </submittedName>
</protein>
<dbReference type="RefSeq" id="WP_224139112.1">
    <property type="nucleotide sequence ID" value="NZ_JAIQUM010000021.1"/>
</dbReference>
<accession>A0ABS7URB3</accession>
<comment type="caution">
    <text evidence="1">The sequence shown here is derived from an EMBL/GenBank/DDBJ whole genome shotgun (WGS) entry which is preliminary data.</text>
</comment>
<sequence length="101" mass="11668">MVINAMERIMKDLLDEYKNHLQLNCTCNDCLDDILALTLNKTKPRYIAKVEKITYVKAEFIDKQELTSLLVKLAECAKIVSDKPQCQSDKKEVDSNHMSYL</sequence>
<evidence type="ECO:0000313" key="2">
    <source>
        <dbReference type="Proteomes" id="UP001165287"/>
    </source>
</evidence>